<gene>
    <name evidence="1" type="ORF">C0099_08080</name>
</gene>
<proteinExistence type="predicted"/>
<evidence type="ECO:0000313" key="2">
    <source>
        <dbReference type="Proteomes" id="UP000242205"/>
    </source>
</evidence>
<sequence length="209" mass="23274">MRIRAPSLEWRLTRSRALVTLGCLFVLFTVFALAGCSARIVPPAEPLDPVSVWVLDHGRHSSLLLPAEDGINRYSWGDWQWYAEGVTGITSGLKALFVPSPSALGRQHLPEATDLKTALSRMSVGVAASTELRVEAEAARRLRTSLDARFDDATQRRYNPDYDLLFIADPRPYSLGDNSNRRVGEWLTELGCEIRGNPLLSGWRLADPR</sequence>
<dbReference type="AlphaFoldDB" id="A0A2I6S6N2"/>
<reference evidence="1 2" key="1">
    <citation type="submission" date="2018-01" db="EMBL/GenBank/DDBJ databases">
        <authorList>
            <person name="Fu G.-Y."/>
        </authorList>
    </citation>
    <scope>NUCLEOTIDE SEQUENCE [LARGE SCALE GENOMIC DNA]</scope>
    <source>
        <strain evidence="1 2">SY39</strain>
    </source>
</reference>
<dbReference type="EMBL" id="CP025682">
    <property type="protein sequence ID" value="AUN94891.1"/>
    <property type="molecule type" value="Genomic_DNA"/>
</dbReference>
<organism evidence="1 2">
    <name type="scientific">Pseudazoarcus pumilus</name>
    <dbReference type="NCBI Taxonomy" id="2067960"/>
    <lineage>
        <taxon>Bacteria</taxon>
        <taxon>Pseudomonadati</taxon>
        <taxon>Pseudomonadota</taxon>
        <taxon>Betaproteobacteria</taxon>
        <taxon>Rhodocyclales</taxon>
        <taxon>Zoogloeaceae</taxon>
        <taxon>Pseudazoarcus</taxon>
    </lineage>
</organism>
<keyword evidence="2" id="KW-1185">Reference proteome</keyword>
<evidence type="ECO:0000313" key="1">
    <source>
        <dbReference type="EMBL" id="AUN94891.1"/>
    </source>
</evidence>
<dbReference type="Proteomes" id="UP000242205">
    <property type="component" value="Chromosome"/>
</dbReference>
<evidence type="ECO:0008006" key="3">
    <source>
        <dbReference type="Google" id="ProtNLM"/>
    </source>
</evidence>
<protein>
    <recommendedName>
        <fullName evidence="3">DUF2459 domain-containing protein</fullName>
    </recommendedName>
</protein>
<dbReference type="KEGG" id="atw:C0099_08080"/>
<accession>A0A2I6S6N2</accession>
<name>A0A2I6S6N2_9RHOO</name>